<dbReference type="InterPro" id="IPR002401">
    <property type="entry name" value="Cyt_P450_E_grp-I"/>
</dbReference>
<comment type="caution">
    <text evidence="4">The sequence shown here is derived from an EMBL/GenBank/DDBJ whole genome shotgun (WGS) entry which is preliminary data.</text>
</comment>
<dbReference type="GO" id="GO:0016705">
    <property type="term" value="F:oxidoreductase activity, acting on paired donors, with incorporation or reduction of molecular oxygen"/>
    <property type="evidence" value="ECO:0007669"/>
    <property type="project" value="InterPro"/>
</dbReference>
<dbReference type="Pfam" id="PF00067">
    <property type="entry name" value="p450"/>
    <property type="match status" value="1"/>
</dbReference>
<evidence type="ECO:0000313" key="4">
    <source>
        <dbReference type="EMBL" id="CAI0476831.1"/>
    </source>
</evidence>
<dbReference type="EMBL" id="CAMGYJ010000009">
    <property type="protein sequence ID" value="CAI0476831.1"/>
    <property type="molecule type" value="Genomic_DNA"/>
</dbReference>
<dbReference type="PRINTS" id="PR00385">
    <property type="entry name" value="P450"/>
</dbReference>
<feature type="binding site" description="axial binding residue" evidence="1">
    <location>
        <position position="532"/>
    </location>
    <ligand>
        <name>heme</name>
        <dbReference type="ChEBI" id="CHEBI:30413"/>
    </ligand>
    <ligandPart>
        <name>Fe</name>
        <dbReference type="ChEBI" id="CHEBI:18248"/>
    </ligandPart>
</feature>
<dbReference type="InterPro" id="IPR036396">
    <property type="entry name" value="Cyt_P450_sf"/>
</dbReference>
<dbReference type="InterPro" id="IPR017972">
    <property type="entry name" value="Cyt_P450_CS"/>
</dbReference>
<dbReference type="SUPFAM" id="SSF48264">
    <property type="entry name" value="Cytochrome P450"/>
    <property type="match status" value="1"/>
</dbReference>
<comment type="cofactor">
    <cofactor evidence="1">
        <name>heme</name>
        <dbReference type="ChEBI" id="CHEBI:30413"/>
    </cofactor>
</comment>
<keyword evidence="3" id="KW-0812">Transmembrane</keyword>
<evidence type="ECO:0000256" key="3">
    <source>
        <dbReference type="SAM" id="Phobius"/>
    </source>
</evidence>
<dbReference type="AlphaFoldDB" id="A0AAV0Q331"/>
<name>A0AAV0Q331_9ROSI</name>
<keyword evidence="2" id="KW-0560">Oxidoreductase</keyword>
<accession>A0AAV0Q331</accession>
<comment type="similarity">
    <text evidence="2">Belongs to the cytochrome P450 family.</text>
</comment>
<evidence type="ECO:0000256" key="1">
    <source>
        <dbReference type="PIRSR" id="PIRSR602401-1"/>
    </source>
</evidence>
<reference evidence="4" key="1">
    <citation type="submission" date="2022-08" db="EMBL/GenBank/DDBJ databases">
        <authorList>
            <person name="Gutierrez-Valencia J."/>
        </authorList>
    </citation>
    <scope>NUCLEOTIDE SEQUENCE</scope>
</reference>
<dbReference type="PROSITE" id="PS00086">
    <property type="entry name" value="CYTOCHROME_P450"/>
    <property type="match status" value="1"/>
</dbReference>
<organism evidence="4 5">
    <name type="scientific">Linum tenue</name>
    <dbReference type="NCBI Taxonomy" id="586396"/>
    <lineage>
        <taxon>Eukaryota</taxon>
        <taxon>Viridiplantae</taxon>
        <taxon>Streptophyta</taxon>
        <taxon>Embryophyta</taxon>
        <taxon>Tracheophyta</taxon>
        <taxon>Spermatophyta</taxon>
        <taxon>Magnoliopsida</taxon>
        <taxon>eudicotyledons</taxon>
        <taxon>Gunneridae</taxon>
        <taxon>Pentapetalae</taxon>
        <taxon>rosids</taxon>
        <taxon>fabids</taxon>
        <taxon>Malpighiales</taxon>
        <taxon>Linaceae</taxon>
        <taxon>Linum</taxon>
    </lineage>
</organism>
<evidence type="ECO:0008006" key="6">
    <source>
        <dbReference type="Google" id="ProtNLM"/>
    </source>
</evidence>
<protein>
    <recommendedName>
        <fullName evidence="6">Cytochrome P450</fullName>
    </recommendedName>
</protein>
<dbReference type="InterPro" id="IPR001128">
    <property type="entry name" value="Cyt_P450"/>
</dbReference>
<keyword evidence="3" id="KW-0472">Membrane</keyword>
<dbReference type="GO" id="GO:0020037">
    <property type="term" value="F:heme binding"/>
    <property type="evidence" value="ECO:0007669"/>
    <property type="project" value="InterPro"/>
</dbReference>
<dbReference type="GO" id="GO:0005506">
    <property type="term" value="F:iron ion binding"/>
    <property type="evidence" value="ECO:0007669"/>
    <property type="project" value="InterPro"/>
</dbReference>
<dbReference type="PRINTS" id="PR00463">
    <property type="entry name" value="EP450I"/>
</dbReference>
<keyword evidence="5" id="KW-1185">Reference proteome</keyword>
<dbReference type="PANTHER" id="PTHR47951:SF7">
    <property type="entry name" value="FLAVONOID 3',5'-HYDROXYLASE-LIKE ISOFORM X1"/>
    <property type="match status" value="1"/>
</dbReference>
<proteinExistence type="inferred from homology"/>
<keyword evidence="1 2" id="KW-0408">Iron</keyword>
<keyword evidence="2" id="KW-0503">Monooxygenase</keyword>
<feature type="transmembrane region" description="Helical" evidence="3">
    <location>
        <begin position="83"/>
        <end position="102"/>
    </location>
</feature>
<dbReference type="Gene3D" id="1.10.630.10">
    <property type="entry name" value="Cytochrome P450"/>
    <property type="match status" value="1"/>
</dbReference>
<keyword evidence="1 2" id="KW-0349">Heme</keyword>
<keyword evidence="3" id="KW-1133">Transmembrane helix</keyword>
<dbReference type="GO" id="GO:0004497">
    <property type="term" value="F:monooxygenase activity"/>
    <property type="evidence" value="ECO:0007669"/>
    <property type="project" value="UniProtKB-KW"/>
</dbReference>
<keyword evidence="1 2" id="KW-0479">Metal-binding</keyword>
<evidence type="ECO:0000256" key="2">
    <source>
        <dbReference type="RuleBase" id="RU000461"/>
    </source>
</evidence>
<dbReference type="Proteomes" id="UP001154282">
    <property type="component" value="Unassembled WGS sequence"/>
</dbReference>
<gene>
    <name evidence="4" type="ORF">LITE_LOCUS40942</name>
</gene>
<dbReference type="PANTHER" id="PTHR47951">
    <property type="entry name" value="OS08G0547900 PROTEIN"/>
    <property type="match status" value="1"/>
</dbReference>
<dbReference type="FunFam" id="1.10.630.10:FF:000207">
    <property type="entry name" value="Putative cytochrome P450 superfamily protein"/>
    <property type="match status" value="1"/>
</dbReference>
<evidence type="ECO:0000313" key="5">
    <source>
        <dbReference type="Proteomes" id="UP001154282"/>
    </source>
</evidence>
<sequence>MGGDALKNMRPCNYQVPITFFNHKQQISIPHSNSINGKEKSHINGHSHLFLPFHLHCIPASPLPKILYSSPWLRMEDLQQGKLVVGAFVAIVAASIMAFWLMKKGNNKRRQTAPLPPGPRGLPIVGYLPFLGTHLHKSFTELARVYGPIYKLLLGHRIYIVISSPSLVKQVRDHDVTFADRDPLIAPKILTAGGNDIAFSSYGTEWRKLRKVFVRELMSSARLNASYVLRKRYAEKAIKDVYQKTGKALDFGQLTFMIISNTVLSMLWGSTTHGEEGEKLFTQIREVAGESMVLLGMPNISDMIPALARFDLQGMERKSQETFRRSDRILSSIIEERRKLRESGDINSLGKEAKDLLQVLLDLNNHGDYAAESSITDNQLKGILMDSIIGGTDTTSTTIEWTMAELMQHPDAMHKVHKELDEVVGRGNVVEEFHLPRLHYLEAAIKETFRLHPTLPLLVPRCPTEDCQIGGYTIPKGATVFINAYAMHRDPQLWDSPLEFRPERFLDVNAAKLDYMGNSSQYFPFGTGRRVCAGIPMAEKMLNYILASLLHSFEWKLAHGSTEVDLTDKFGIVVKLEKPLVLIPTPRLANPELYNSKKPTEINS</sequence>